<keyword evidence="2 3" id="KW-0694">RNA-binding</keyword>
<reference evidence="5" key="1">
    <citation type="submission" date="2016-10" db="EMBL/GenBank/DDBJ databases">
        <authorList>
            <person name="Varghese N."/>
            <person name="Submissions S."/>
        </authorList>
    </citation>
    <scope>NUCLEOTIDE SEQUENCE [LARGE SCALE GENOMIC DNA]</scope>
    <source>
        <strain evidence="5">ATCC 700379</strain>
    </source>
</reference>
<dbReference type="OrthoDB" id="9812389at2"/>
<comment type="similarity">
    <text evidence="3">Belongs to the KhpA RNA-binding protein family.</text>
</comment>
<dbReference type="InterPro" id="IPR015946">
    <property type="entry name" value="KH_dom-like_a/b"/>
</dbReference>
<organism evidence="4 5">
    <name type="scientific">Sporolactobacillus nakayamae</name>
    <dbReference type="NCBI Taxonomy" id="269670"/>
    <lineage>
        <taxon>Bacteria</taxon>
        <taxon>Bacillati</taxon>
        <taxon>Bacillota</taxon>
        <taxon>Bacilli</taxon>
        <taxon>Bacillales</taxon>
        <taxon>Sporolactobacillaceae</taxon>
        <taxon>Sporolactobacillus</taxon>
    </lineage>
</organism>
<dbReference type="Gene3D" id="3.30.300.20">
    <property type="match status" value="1"/>
</dbReference>
<dbReference type="GO" id="GO:0008360">
    <property type="term" value="P:regulation of cell shape"/>
    <property type="evidence" value="ECO:0007669"/>
    <property type="project" value="UniProtKB-KW"/>
</dbReference>
<dbReference type="STRING" id="269670.SAMN02982927_00443"/>
<dbReference type="GO" id="GO:0005737">
    <property type="term" value="C:cytoplasm"/>
    <property type="evidence" value="ECO:0007669"/>
    <property type="project" value="UniProtKB-SubCell"/>
</dbReference>
<dbReference type="Pfam" id="PF13083">
    <property type="entry name" value="KH_KhpA-B"/>
    <property type="match status" value="1"/>
</dbReference>
<dbReference type="SUPFAM" id="SSF54814">
    <property type="entry name" value="Prokaryotic type KH domain (KH-domain type II)"/>
    <property type="match status" value="1"/>
</dbReference>
<evidence type="ECO:0000313" key="5">
    <source>
        <dbReference type="Proteomes" id="UP000198752"/>
    </source>
</evidence>
<proteinExistence type="inferred from homology"/>
<evidence type="ECO:0000256" key="3">
    <source>
        <dbReference type="HAMAP-Rule" id="MF_00088"/>
    </source>
</evidence>
<keyword evidence="3" id="KW-0961">Cell wall biogenesis/degradation</keyword>
<sequence length="76" mass="8614">MEELIKAIVFPLIDDHEHVQIEKQEIPGQVTYILTVNKPDMGKIIGRHGQVAEAIRTVISATGHAKRVKTRFLVRE</sequence>
<dbReference type="EMBL" id="FOOY01000003">
    <property type="protein sequence ID" value="SFG02090.1"/>
    <property type="molecule type" value="Genomic_DNA"/>
</dbReference>
<dbReference type="PANTHER" id="PTHR34654">
    <property type="entry name" value="UPF0109 PROTEIN SCO5592"/>
    <property type="match status" value="1"/>
</dbReference>
<dbReference type="RefSeq" id="WP_093669594.1">
    <property type="nucleotide sequence ID" value="NZ_FOOY01000003.1"/>
</dbReference>
<dbReference type="InterPro" id="IPR009019">
    <property type="entry name" value="KH_sf_prok-type"/>
</dbReference>
<evidence type="ECO:0000256" key="2">
    <source>
        <dbReference type="ARBA" id="ARBA00022884"/>
    </source>
</evidence>
<dbReference type="GO" id="GO:0071555">
    <property type="term" value="P:cell wall organization"/>
    <property type="evidence" value="ECO:0007669"/>
    <property type="project" value="UniProtKB-KW"/>
</dbReference>
<protein>
    <recommendedName>
        <fullName evidence="3">RNA-binding protein KhpA</fullName>
    </recommendedName>
    <alternativeName>
        <fullName evidence="3">KH-domain protein A</fullName>
    </alternativeName>
</protein>
<comment type="subcellular location">
    <subcellularLocation>
        <location evidence="3">Cytoplasm</location>
    </subcellularLocation>
</comment>
<evidence type="ECO:0000256" key="1">
    <source>
        <dbReference type="ARBA" id="ARBA00022490"/>
    </source>
</evidence>
<keyword evidence="5" id="KW-1185">Reference proteome</keyword>
<dbReference type="GO" id="GO:0003723">
    <property type="term" value="F:RNA binding"/>
    <property type="evidence" value="ECO:0007669"/>
    <property type="project" value="UniProtKB-UniRule"/>
</dbReference>
<name>A0A1I2NGD1_9BACL</name>
<dbReference type="HAMAP" id="MF_00088">
    <property type="entry name" value="KhpA"/>
    <property type="match status" value="1"/>
</dbReference>
<gene>
    <name evidence="3" type="primary">khpA</name>
    <name evidence="4" type="ORF">SAMN02982927_00443</name>
</gene>
<comment type="function">
    <text evidence="3">A probable RNA chaperone. Forms a complex with KhpB which binds to cellular RNA and controls its expression. Plays a role in peptidoglycan (PG) homeostasis and cell length regulation.</text>
</comment>
<dbReference type="InterPro" id="IPR020627">
    <property type="entry name" value="KhpA"/>
</dbReference>
<dbReference type="CDD" id="cd22533">
    <property type="entry name" value="KH-II_YlqC-like"/>
    <property type="match status" value="1"/>
</dbReference>
<keyword evidence="3" id="KW-0143">Chaperone</keyword>
<dbReference type="GO" id="GO:0009252">
    <property type="term" value="P:peptidoglycan biosynthetic process"/>
    <property type="evidence" value="ECO:0007669"/>
    <property type="project" value="UniProtKB-UniRule"/>
</dbReference>
<dbReference type="AlphaFoldDB" id="A0A1I2NGD1"/>
<keyword evidence="3" id="KW-0133">Cell shape</keyword>
<comment type="subunit">
    <text evidence="3">Forms a complex with KhpB.</text>
</comment>
<keyword evidence="1 3" id="KW-0963">Cytoplasm</keyword>
<accession>A0A1I2NGD1</accession>
<evidence type="ECO:0000313" key="4">
    <source>
        <dbReference type="EMBL" id="SFG02090.1"/>
    </source>
</evidence>
<dbReference type="PANTHER" id="PTHR34654:SF1">
    <property type="entry name" value="RNA-BINDING PROTEIN KHPA"/>
    <property type="match status" value="1"/>
</dbReference>
<dbReference type="Proteomes" id="UP000198752">
    <property type="component" value="Unassembled WGS sequence"/>
</dbReference>